<dbReference type="GO" id="GO:0043041">
    <property type="term" value="P:amino acid activation for nonribosomal peptide biosynthetic process"/>
    <property type="evidence" value="ECO:0007669"/>
    <property type="project" value="TreeGrafter"/>
</dbReference>
<dbReference type="CDD" id="cd05931">
    <property type="entry name" value="FAAL"/>
    <property type="match status" value="1"/>
</dbReference>
<dbReference type="GO" id="GO:0071766">
    <property type="term" value="P:Actinobacterium-type cell wall biogenesis"/>
    <property type="evidence" value="ECO:0007669"/>
    <property type="project" value="UniProtKB-ARBA"/>
</dbReference>
<dbReference type="PANTHER" id="PTHR45527:SF10">
    <property type="entry name" value="PYOCHELIN SYNTHASE PCHF"/>
    <property type="match status" value="1"/>
</dbReference>
<dbReference type="InterPro" id="IPR020845">
    <property type="entry name" value="AMP-binding_CS"/>
</dbReference>
<dbReference type="GO" id="GO:0016874">
    <property type="term" value="F:ligase activity"/>
    <property type="evidence" value="ECO:0007669"/>
    <property type="project" value="UniProtKB-KW"/>
</dbReference>
<dbReference type="Pfam" id="PF00881">
    <property type="entry name" value="Nitroreductase"/>
    <property type="match status" value="1"/>
</dbReference>
<keyword evidence="8" id="KW-0443">Lipid metabolism</keyword>
<dbReference type="CDD" id="cd19535">
    <property type="entry name" value="Cyc_NRPS"/>
    <property type="match status" value="1"/>
</dbReference>
<dbReference type="InterPro" id="IPR025110">
    <property type="entry name" value="AMP-bd_C"/>
</dbReference>
<dbReference type="PROSITE" id="PS50075">
    <property type="entry name" value="CARRIER"/>
    <property type="match status" value="2"/>
</dbReference>
<evidence type="ECO:0000256" key="8">
    <source>
        <dbReference type="ARBA" id="ARBA00023098"/>
    </source>
</evidence>
<dbReference type="SUPFAM" id="SSF52777">
    <property type="entry name" value="CoA-dependent acyltransferases"/>
    <property type="match status" value="4"/>
</dbReference>
<feature type="domain" description="Carrier" evidence="10">
    <location>
        <begin position="622"/>
        <end position="696"/>
    </location>
</feature>
<dbReference type="FunFam" id="3.40.50.980:FF:000001">
    <property type="entry name" value="Non-ribosomal peptide synthetase"/>
    <property type="match status" value="1"/>
</dbReference>
<feature type="compositionally biased region" description="Low complexity" evidence="9">
    <location>
        <begin position="699"/>
        <end position="716"/>
    </location>
</feature>
<feature type="compositionally biased region" description="Low complexity" evidence="9">
    <location>
        <begin position="610"/>
        <end position="622"/>
    </location>
</feature>
<dbReference type="Pfam" id="PF00550">
    <property type="entry name" value="PP-binding"/>
    <property type="match status" value="2"/>
</dbReference>
<dbReference type="FunFam" id="3.40.50.12780:FF:000012">
    <property type="entry name" value="Non-ribosomal peptide synthetase"/>
    <property type="match status" value="1"/>
</dbReference>
<dbReference type="InterPro" id="IPR023213">
    <property type="entry name" value="CAT-like_dom_sf"/>
</dbReference>
<dbReference type="GO" id="GO:0031177">
    <property type="term" value="F:phosphopantetheine binding"/>
    <property type="evidence" value="ECO:0007669"/>
    <property type="project" value="InterPro"/>
</dbReference>
<dbReference type="Gene3D" id="3.40.50.12780">
    <property type="entry name" value="N-terminal domain of ligase-like"/>
    <property type="match status" value="1"/>
</dbReference>
<evidence type="ECO:0000256" key="2">
    <source>
        <dbReference type="ARBA" id="ARBA00004924"/>
    </source>
</evidence>
<gene>
    <name evidence="11" type="ORF">SOCE836_082430</name>
</gene>
<dbReference type="PANTHER" id="PTHR45527">
    <property type="entry name" value="NONRIBOSOMAL PEPTIDE SYNTHETASE"/>
    <property type="match status" value="1"/>
</dbReference>
<evidence type="ECO:0000256" key="6">
    <source>
        <dbReference type="ARBA" id="ARBA00022598"/>
    </source>
</evidence>
<dbReference type="PROSITE" id="PS00012">
    <property type="entry name" value="PHOSPHOPANTETHEINE"/>
    <property type="match status" value="2"/>
</dbReference>
<dbReference type="RefSeq" id="WP_165374405.1">
    <property type="nucleotide sequence ID" value="NZ_CP012672.1"/>
</dbReference>
<dbReference type="SUPFAM" id="SSF55469">
    <property type="entry name" value="FMN-dependent nitroreductase-like"/>
    <property type="match status" value="1"/>
</dbReference>
<keyword evidence="5" id="KW-0597">Phosphoprotein</keyword>
<keyword evidence="6" id="KW-0436">Ligase</keyword>
<dbReference type="GO" id="GO:0005737">
    <property type="term" value="C:cytoplasm"/>
    <property type="evidence" value="ECO:0007669"/>
    <property type="project" value="TreeGrafter"/>
</dbReference>
<dbReference type="InterPro" id="IPR000415">
    <property type="entry name" value="Nitroreductase-like"/>
</dbReference>
<organism evidence="11 12">
    <name type="scientific">Sorangium cellulosum</name>
    <name type="common">Polyangium cellulosum</name>
    <dbReference type="NCBI Taxonomy" id="56"/>
    <lineage>
        <taxon>Bacteria</taxon>
        <taxon>Pseudomonadati</taxon>
        <taxon>Myxococcota</taxon>
        <taxon>Polyangia</taxon>
        <taxon>Polyangiales</taxon>
        <taxon>Polyangiaceae</taxon>
        <taxon>Sorangium</taxon>
    </lineage>
</organism>
<evidence type="ECO:0000256" key="1">
    <source>
        <dbReference type="ARBA" id="ARBA00001957"/>
    </source>
</evidence>
<dbReference type="Gene3D" id="3.30.559.10">
    <property type="entry name" value="Chloramphenicol acetyltransferase-like domain"/>
    <property type="match status" value="2"/>
</dbReference>
<dbReference type="SUPFAM" id="SSF47336">
    <property type="entry name" value="ACP-like"/>
    <property type="match status" value="2"/>
</dbReference>
<dbReference type="FunFam" id="3.40.50.12780:FF:000013">
    <property type="entry name" value="Long-chain-fatty-acid--AMP ligase FadD32"/>
    <property type="match status" value="1"/>
</dbReference>
<evidence type="ECO:0000313" key="11">
    <source>
        <dbReference type="EMBL" id="AUX36038.1"/>
    </source>
</evidence>
<dbReference type="Pfam" id="PF00501">
    <property type="entry name" value="AMP-binding"/>
    <property type="match status" value="2"/>
</dbReference>
<feature type="compositionally biased region" description="Pro residues" evidence="9">
    <location>
        <begin position="717"/>
        <end position="732"/>
    </location>
</feature>
<comment type="pathway">
    <text evidence="2">Siderophore biosynthesis.</text>
</comment>
<evidence type="ECO:0000256" key="3">
    <source>
        <dbReference type="ARBA" id="ARBA00006432"/>
    </source>
</evidence>
<sequence length="2525" mass="273718">MTSHGHDARPVARRESLLEQREISSLPGLLARRADELGDSPAFTYLLEGEAEAATLSFDALRRRAQAIAGFLRRRCPPRSRVLLLFPPGLEFIEAFFGCLLADMIAVPTSLPRPNQAESPYHAIAADCAPACALTAGSGPRERGRPALDAELPVHALSEIPSEDAARHGDGGRRDPDEVAYLQYTSGSTSSPKGVMVSHRNVLHNARILATALECAPGDTFVTWLPHFHDMGLIHGVMLPLLMGGRCYVMPPASFLLRPARWPEAIARYRGQHSAAPNFAFDLCVAATTPEQRARLDLSAWKTVVNGAEPIRAESIARFLAAFAPCGLRADVMRPGYGLAEATLAATGVPRRPAPRVLRVNAAELGRGRARPCRPDDPDGQELVSCGRPWLDTRVAIVDPESGAPLGESRVGEVWLAGDTVVRGYWQDERATQESFRARLRGGGDVNYLRTGDLGFLFDGELFVTGRLKDLIIVRGRNYYPQDIELAVSSAHEAFAGGAGAVFSVSAGDAVSPPVEAPESLVVCQELRRGQRGVDLEELARAARRAVAQRFGLPVYAIVLLGPRRLPKTTSGKIQRRACKAAFLRGELDALGVFHEDRAPGGAPAEERAAAPAPRAAQAPGPDWTSRLVELASEVLHVGPERLRWDVPLVDCGLESVKAVQLANRIAALGGAPISLARLFEGMTLGELREALARPAPPSGDGASALAAAPGAGDPRAPSPPGAGDPHAPFPPTDVQRAYLVGRGDTFDLGGVGCHGYLEIARGELDLERFERAWRRLVERHDMLRAVFTADGMQRVQASVPPFRVKVWDLRGETRAGAQRALEDTRARLSHRVFAPGEWPLFDVAVSLLPGGERRIHLNIDLLALDAHSLGILSRDLERLYAQPEIELPPLRATFRDCVLAAERHLRTPAAERSLEHWRDRVASLPPPPALPLAKSPRDIGAPRFRRRSGRLARPDWERLKERARSHGLTPSAALLAAFAEVLGRWSARRDFALTVTMFDRPPLHEDVDQIVGDFTTIALVGLGAGAARRSAFAEAARAAQGELLRALEHRRVGALRALRERAGHGVPVVFTSALGQGGPAQRAPFAWLGDEVFCVSQTPQVWLDHQVAEDLGDLAFSWDAVDALFPEGMVDAMFEAYTELLARLSRDGEAWQTAARVALPAAQRAARAQVNRTERPTSNRLLHDAFSRSAAARPEAPAVVEPGAIVTYGELDRRSNALGRALRERGARPGALVALLAEKGWEQALGALGILKSGAAYLPLDPAWPEARIRGILEQAAVPLALAQARLAGAIRWPEGVDVVALDATSASSRDDAPLDAAQAPHDLAYVIFTSGSTGKPKGVAIDHRGAVNTLDDVNERLGVGASDRVLSLSSLSFDLSVYDLFGLWAAGGAVVLPDPALARDPAHWDEMMARHRVTLWNTVPALMQMLVAHRARRVTPRPPLRAALLSGDWIPVGLPDQIREAFPGAAVLSLGGATEASIWSIAYPIGRIDPRWKSIPYGKPLANQRFHVLDERLDPCPDWVPGRLHIGGVGLARGYFRDEARTAERFLTHPETGERLYWTGDLGRFLPDGNIEFLGREDLQVKVQGYRIELEEVESVLLQHPEVTSAAVAVGSTASGGKRLLGYVVPAAGRAIDAAALRAFVASKLPDYMVPSALLPLTCLPLTSNGKVDRGALADPARVSGLAVERAAGDEGAALAGESAAAPGAPLLLDPVEKMRFKLSKPALRRDLAGAAIPLGPAGPSDERLRAFARRRSHRQFRGEPIPLERLASLLSLLSPVELPGYPIPKHLYASAGSLYPVQVYLHVKPGRIEQLPGGTYYYHPERRALVPIEPGASIDGAAHAGPNQQVFESSAFGVYLVADLGAIEPVYGDRSRDFCLLEAGIIAHLLESAAPDHALGLCQVGGLDAARVSPPLRLDDRHEVLHGLLGGAIAPADAEVDALARASASLHAMVALATREPLPLPGAAPGERRGGEARALRDPGARPRGAAAPGRRPPSSGAEQRMAALWAEVLKVERVGVDDSFFALGGDSLLGITLVERARAEGFHVTARQLFEHPTVARLVAACAPAVAPPSDGDRAPGERPLALLQRWYLEEAERRSRPARWNMNLLLEVSAPLDLDRLRRAALLLANHHEALRARFERTPRGVRQVIDGPWAEAPFAAVDLSDIPEERRRDALERRCDRLQDGYALERGRLFQIVYFRWDALGRGRLWLNAHHLVVDAVSMLILCRDLHSLYEQLGATSEPELPPRGTSLGRWTRELERWVQGELAPEERAYWLGLPWDEIALLPADHPSTAHLYTVASIREHAASLPERETEILLRDLPGRLGVSTESALVAALHVSVGRWTGRAWQDIMVLHSGRDLLPHRPDLDVSREVGWLSTERLLVLERPRAEEPAAALLEIARQIERIPRGGHGYNLLRYLGGDPELSAALGRLRKRPGILFNYMGQVEPPGAGALLGFAEESTGYDEAETNLRFNLFELHVHRSGGRLIFRWRSSANVHAPGTVRRVADDFLGFLQGVASACR</sequence>
<dbReference type="EMBL" id="CP012672">
    <property type="protein sequence ID" value="AUX36038.1"/>
    <property type="molecule type" value="Genomic_DNA"/>
</dbReference>
<dbReference type="InterPro" id="IPR036736">
    <property type="entry name" value="ACP-like_sf"/>
</dbReference>
<dbReference type="InterPro" id="IPR009081">
    <property type="entry name" value="PP-bd_ACP"/>
</dbReference>
<protein>
    <recommendedName>
        <fullName evidence="10">Carrier domain-containing protein</fullName>
    </recommendedName>
</protein>
<dbReference type="InterPro" id="IPR045851">
    <property type="entry name" value="AMP-bd_C_sf"/>
</dbReference>
<dbReference type="NCBIfam" id="TIGR01733">
    <property type="entry name" value="AA-adenyl-dom"/>
    <property type="match status" value="1"/>
</dbReference>
<dbReference type="InterPro" id="IPR001242">
    <property type="entry name" value="Condensation_dom"/>
</dbReference>
<dbReference type="PROSITE" id="PS00455">
    <property type="entry name" value="AMP_BINDING"/>
    <property type="match status" value="2"/>
</dbReference>
<accession>A0A4P2R0B5</accession>
<dbReference type="Pfam" id="PF00668">
    <property type="entry name" value="Condensation"/>
    <property type="match status" value="2"/>
</dbReference>
<name>A0A4P2R0B5_SORCE</name>
<evidence type="ECO:0000256" key="9">
    <source>
        <dbReference type="SAM" id="MobiDB-lite"/>
    </source>
</evidence>
<dbReference type="FunFam" id="3.30.559.10:FF:000023">
    <property type="entry name" value="Non-ribosomal peptide synthetase"/>
    <property type="match status" value="1"/>
</dbReference>
<keyword evidence="7" id="KW-0276">Fatty acid metabolism</keyword>
<dbReference type="SUPFAM" id="SSF56801">
    <property type="entry name" value="Acetyl-CoA synthetase-like"/>
    <property type="match status" value="2"/>
</dbReference>
<feature type="domain" description="Carrier" evidence="10">
    <location>
        <begin position="1996"/>
        <end position="2070"/>
    </location>
</feature>
<proteinExistence type="inferred from homology"/>
<dbReference type="InterPro" id="IPR006162">
    <property type="entry name" value="Ppantetheine_attach_site"/>
</dbReference>
<evidence type="ECO:0000256" key="7">
    <source>
        <dbReference type="ARBA" id="ARBA00022832"/>
    </source>
</evidence>
<dbReference type="InterPro" id="IPR040097">
    <property type="entry name" value="FAAL/FAAC"/>
</dbReference>
<dbReference type="FunFam" id="3.30.559.30:FF:000006">
    <property type="entry name" value="Yersiniabactin polyketide/non-ribosomal peptide synthetase"/>
    <property type="match status" value="1"/>
</dbReference>
<dbReference type="Gene3D" id="3.40.50.980">
    <property type="match status" value="2"/>
</dbReference>
<dbReference type="Gene3D" id="2.30.38.10">
    <property type="entry name" value="Luciferase, Domain 3"/>
    <property type="match status" value="1"/>
</dbReference>
<dbReference type="FunFam" id="1.10.1200.10:FF:000005">
    <property type="entry name" value="Nonribosomal peptide synthetase 1"/>
    <property type="match status" value="1"/>
</dbReference>
<feature type="compositionally biased region" description="Basic and acidic residues" evidence="9">
    <location>
        <begin position="597"/>
        <end position="609"/>
    </location>
</feature>
<dbReference type="SMART" id="SM00823">
    <property type="entry name" value="PKS_PP"/>
    <property type="match status" value="2"/>
</dbReference>
<dbReference type="CDD" id="cd02142">
    <property type="entry name" value="McbC_SagB-like_oxidoreductase"/>
    <property type="match status" value="1"/>
</dbReference>
<evidence type="ECO:0000256" key="4">
    <source>
        <dbReference type="ARBA" id="ARBA00022450"/>
    </source>
</evidence>
<dbReference type="Gene3D" id="1.10.1200.10">
    <property type="entry name" value="ACP-like"/>
    <property type="match status" value="2"/>
</dbReference>
<dbReference type="GO" id="GO:0016491">
    <property type="term" value="F:oxidoreductase activity"/>
    <property type="evidence" value="ECO:0007669"/>
    <property type="project" value="InterPro"/>
</dbReference>
<dbReference type="GO" id="GO:0008610">
    <property type="term" value="P:lipid biosynthetic process"/>
    <property type="evidence" value="ECO:0007669"/>
    <property type="project" value="InterPro"/>
</dbReference>
<reference evidence="11 12" key="1">
    <citation type="submission" date="2015-09" db="EMBL/GenBank/DDBJ databases">
        <title>Sorangium comparison.</title>
        <authorList>
            <person name="Zaburannyi N."/>
            <person name="Bunk B."/>
            <person name="Overmann J."/>
            <person name="Mueller R."/>
        </authorList>
    </citation>
    <scope>NUCLEOTIDE SEQUENCE [LARGE SCALE GENOMIC DNA]</scope>
    <source>
        <strain evidence="11 12">So ce836</strain>
    </source>
</reference>
<evidence type="ECO:0000256" key="5">
    <source>
        <dbReference type="ARBA" id="ARBA00022553"/>
    </source>
</evidence>
<comment type="similarity">
    <text evidence="3">Belongs to the ATP-dependent AMP-binding enzyme family.</text>
</comment>
<feature type="region of interest" description="Disordered" evidence="9">
    <location>
        <begin position="1960"/>
        <end position="2002"/>
    </location>
</feature>
<keyword evidence="4" id="KW-0596">Phosphopantetheine</keyword>
<dbReference type="InterPro" id="IPR000873">
    <property type="entry name" value="AMP-dep_synth/lig_dom"/>
</dbReference>
<dbReference type="GO" id="GO:0044550">
    <property type="term" value="P:secondary metabolite biosynthetic process"/>
    <property type="evidence" value="ECO:0007669"/>
    <property type="project" value="UniProtKB-ARBA"/>
</dbReference>
<dbReference type="InterPro" id="IPR020806">
    <property type="entry name" value="PKS_PP-bd"/>
</dbReference>
<dbReference type="InterPro" id="IPR029479">
    <property type="entry name" value="Nitroreductase"/>
</dbReference>
<dbReference type="Gene3D" id="3.30.559.30">
    <property type="entry name" value="Nonribosomal peptide synthetase, condensation domain"/>
    <property type="match status" value="2"/>
</dbReference>
<feature type="region of interest" description="Disordered" evidence="9">
    <location>
        <begin position="693"/>
        <end position="734"/>
    </location>
</feature>
<feature type="region of interest" description="Disordered" evidence="9">
    <location>
        <begin position="926"/>
        <end position="945"/>
    </location>
</feature>
<dbReference type="InterPro" id="IPR010071">
    <property type="entry name" value="AA_adenyl_dom"/>
</dbReference>
<dbReference type="InterPro" id="IPR057737">
    <property type="entry name" value="Condensation_MtbB-like"/>
</dbReference>
<dbReference type="Gene3D" id="3.40.109.10">
    <property type="entry name" value="NADH Oxidase"/>
    <property type="match status" value="1"/>
</dbReference>
<feature type="compositionally biased region" description="Basic and acidic residues" evidence="9">
    <location>
        <begin position="1969"/>
        <end position="1984"/>
    </location>
</feature>
<feature type="compositionally biased region" description="Low complexity" evidence="9">
    <location>
        <begin position="1985"/>
        <end position="1997"/>
    </location>
</feature>
<comment type="cofactor">
    <cofactor evidence="1">
        <name>pantetheine 4'-phosphate</name>
        <dbReference type="ChEBI" id="CHEBI:47942"/>
    </cofactor>
</comment>
<evidence type="ECO:0000259" key="10">
    <source>
        <dbReference type="PROSITE" id="PS50075"/>
    </source>
</evidence>
<dbReference type="Pfam" id="PF13193">
    <property type="entry name" value="AMP-binding_C"/>
    <property type="match status" value="1"/>
</dbReference>
<dbReference type="FunFam" id="3.30.300.30:FF:000010">
    <property type="entry name" value="Enterobactin synthetase component F"/>
    <property type="match status" value="1"/>
</dbReference>
<dbReference type="InterPro" id="IPR042099">
    <property type="entry name" value="ANL_N_sf"/>
</dbReference>
<dbReference type="Proteomes" id="UP000295497">
    <property type="component" value="Chromosome"/>
</dbReference>
<dbReference type="Gene3D" id="3.30.300.30">
    <property type="match status" value="2"/>
</dbReference>
<dbReference type="GO" id="GO:0006631">
    <property type="term" value="P:fatty acid metabolic process"/>
    <property type="evidence" value="ECO:0007669"/>
    <property type="project" value="UniProtKB-KW"/>
</dbReference>
<feature type="region of interest" description="Disordered" evidence="9">
    <location>
        <begin position="597"/>
        <end position="622"/>
    </location>
</feature>
<evidence type="ECO:0000313" key="12">
    <source>
        <dbReference type="Proteomes" id="UP000295497"/>
    </source>
</evidence>